<evidence type="ECO:0000256" key="1">
    <source>
        <dbReference type="ARBA" id="ARBA00004141"/>
    </source>
</evidence>
<evidence type="ECO:0000256" key="5">
    <source>
        <dbReference type="SAM" id="MobiDB-lite"/>
    </source>
</evidence>
<keyword evidence="4 6" id="KW-0472">Membrane</keyword>
<keyword evidence="2 6" id="KW-0812">Transmembrane</keyword>
<comment type="subcellular location">
    <subcellularLocation>
        <location evidence="1">Membrane</location>
        <topology evidence="1">Multi-pass membrane protein</topology>
    </subcellularLocation>
</comment>
<dbReference type="InterPro" id="IPR007203">
    <property type="entry name" value="ORMDL"/>
</dbReference>
<keyword evidence="8" id="KW-1185">Reference proteome</keyword>
<keyword evidence="3 6" id="KW-1133">Transmembrane helix</keyword>
<feature type="transmembrane region" description="Helical" evidence="6">
    <location>
        <begin position="32"/>
        <end position="51"/>
    </location>
</feature>
<evidence type="ECO:0000256" key="4">
    <source>
        <dbReference type="ARBA" id="ARBA00023136"/>
    </source>
</evidence>
<dbReference type="STRING" id="3076.A0A2P6TW50"/>
<comment type="caution">
    <text evidence="7">The sequence shown here is derived from an EMBL/GenBank/DDBJ whole genome shotgun (WGS) entry which is preliminary data.</text>
</comment>
<proteinExistence type="predicted"/>
<dbReference type="OrthoDB" id="1932233at2759"/>
<organism evidence="7 8">
    <name type="scientific">Chlorella sorokiniana</name>
    <name type="common">Freshwater green alga</name>
    <dbReference type="NCBI Taxonomy" id="3076"/>
    <lineage>
        <taxon>Eukaryota</taxon>
        <taxon>Viridiplantae</taxon>
        <taxon>Chlorophyta</taxon>
        <taxon>core chlorophytes</taxon>
        <taxon>Trebouxiophyceae</taxon>
        <taxon>Chlorellales</taxon>
        <taxon>Chlorellaceae</taxon>
        <taxon>Chlorella clade</taxon>
        <taxon>Chlorella</taxon>
    </lineage>
</organism>
<protein>
    <submittedName>
        <fullName evidence="7">ORM1 3</fullName>
    </submittedName>
</protein>
<evidence type="ECO:0000313" key="7">
    <source>
        <dbReference type="EMBL" id="PRW58286.1"/>
    </source>
</evidence>
<gene>
    <name evidence="7" type="ORF">C2E21_2867</name>
</gene>
<dbReference type="AlphaFoldDB" id="A0A2P6TW50"/>
<evidence type="ECO:0000313" key="8">
    <source>
        <dbReference type="Proteomes" id="UP000239899"/>
    </source>
</evidence>
<feature type="compositionally biased region" description="Pro residues" evidence="5">
    <location>
        <begin position="386"/>
        <end position="408"/>
    </location>
</feature>
<evidence type="ECO:0000256" key="2">
    <source>
        <dbReference type="ARBA" id="ARBA00022692"/>
    </source>
</evidence>
<dbReference type="PANTHER" id="PTHR12665">
    <property type="entry name" value="ORMDL PROTEINS"/>
    <property type="match status" value="1"/>
</dbReference>
<dbReference type="Proteomes" id="UP000239899">
    <property type="component" value="Unassembled WGS sequence"/>
</dbReference>
<name>A0A2P6TW50_CHLSO</name>
<feature type="region of interest" description="Disordered" evidence="5">
    <location>
        <begin position="386"/>
        <end position="411"/>
    </location>
</feature>
<evidence type="ECO:0000256" key="3">
    <source>
        <dbReference type="ARBA" id="ARBA00022989"/>
    </source>
</evidence>
<sequence length="470" mass="46579">MVTRTSVVSPRASVRVTQVTTNRNTEWLNQRAAWAFYVILILVCWLVTASFTDPGMAWTYVHLGHGVITYFLLHWNKGSPIQDDQGIYDNLTFWEQIDDGVQGTATRKFFTVVPVLLFLLASHGTDFRRQPLGLNLLVVVVLTIAKMSGMHKDIAALVAAGNIDGAAQAIAKASADVIAATTSLTATAGTTAAFAQAASLAVTKCGNAQAATSAVQQGVQDSVTVIVQASSQAINGAATATADAVARAAASVCTGGNVQAAAQAAAQATASATATAVANATGCGTATASATAVATAVAQAASSAIASVSCACQQAVAAASASAIESNLATASVTVSATACASGGATATASAQGEAQATAVASAAAFTYSQAFANLQACTAAGAPTVAPPGVPPPPPVAGSPPQPPPPAQGGTTGGTCFGFVRTECCTPARPSQCVCAGSLCAYVKASDNPLSYGARGIGNSALPGSICTC</sequence>
<accession>A0A2P6TW50</accession>
<dbReference type="Pfam" id="PF04061">
    <property type="entry name" value="ORMDL"/>
    <property type="match status" value="1"/>
</dbReference>
<reference evidence="7 8" key="1">
    <citation type="journal article" date="2018" name="Plant J.">
        <title>Genome sequences of Chlorella sorokiniana UTEX 1602 and Micractinium conductrix SAG 241.80: implications to maltose excretion by a green alga.</title>
        <authorList>
            <person name="Arriola M.B."/>
            <person name="Velmurugan N."/>
            <person name="Zhang Y."/>
            <person name="Plunkett M.H."/>
            <person name="Hondzo H."/>
            <person name="Barney B.M."/>
        </authorList>
    </citation>
    <scope>NUCLEOTIDE SEQUENCE [LARGE SCALE GENOMIC DNA]</scope>
    <source>
        <strain evidence="8">UTEX 1602</strain>
    </source>
</reference>
<dbReference type="GO" id="GO:0005789">
    <property type="term" value="C:endoplasmic reticulum membrane"/>
    <property type="evidence" value="ECO:0007669"/>
    <property type="project" value="InterPro"/>
</dbReference>
<dbReference type="EMBL" id="LHPG02000005">
    <property type="protein sequence ID" value="PRW58286.1"/>
    <property type="molecule type" value="Genomic_DNA"/>
</dbReference>
<evidence type="ECO:0000256" key="6">
    <source>
        <dbReference type="SAM" id="Phobius"/>
    </source>
</evidence>